<evidence type="ECO:0000256" key="9">
    <source>
        <dbReference type="ARBA" id="ARBA00022516"/>
    </source>
</evidence>
<dbReference type="GO" id="GO:0005886">
    <property type="term" value="C:plasma membrane"/>
    <property type="evidence" value="ECO:0007669"/>
    <property type="project" value="UniProtKB-SubCell"/>
</dbReference>
<evidence type="ECO:0000256" key="7">
    <source>
        <dbReference type="ARBA" id="ARBA00019373"/>
    </source>
</evidence>
<feature type="transmembrane region" description="Helical" evidence="19">
    <location>
        <begin position="152"/>
        <end position="170"/>
    </location>
</feature>
<dbReference type="EC" id="2.7.7.41" evidence="6 18"/>
<evidence type="ECO:0000256" key="5">
    <source>
        <dbReference type="ARBA" id="ARBA00010185"/>
    </source>
</evidence>
<dbReference type="Proteomes" id="UP001165667">
    <property type="component" value="Unassembled WGS sequence"/>
</dbReference>
<feature type="transmembrane region" description="Helical" evidence="19">
    <location>
        <begin position="123"/>
        <end position="140"/>
    </location>
</feature>
<dbReference type="PANTHER" id="PTHR46382">
    <property type="entry name" value="PHOSPHATIDATE CYTIDYLYLTRANSFERASE"/>
    <property type="match status" value="1"/>
</dbReference>
<feature type="transmembrane region" description="Helical" evidence="19">
    <location>
        <begin position="33"/>
        <end position="66"/>
    </location>
</feature>
<comment type="caution">
    <text evidence="20">The sequence shown here is derived from an EMBL/GenBank/DDBJ whole genome shotgun (WGS) entry which is preliminary data.</text>
</comment>
<reference evidence="20" key="1">
    <citation type="submission" date="2022-05" db="EMBL/GenBank/DDBJ databases">
        <authorList>
            <person name="Pankratov T."/>
        </authorList>
    </citation>
    <scope>NUCLEOTIDE SEQUENCE</scope>
    <source>
        <strain evidence="20">BP6-180914</strain>
    </source>
</reference>
<keyword evidence="9" id="KW-0444">Lipid biosynthesis</keyword>
<feature type="transmembrane region" description="Helical" evidence="19">
    <location>
        <begin position="78"/>
        <end position="96"/>
    </location>
</feature>
<evidence type="ECO:0000256" key="12">
    <source>
        <dbReference type="ARBA" id="ARBA00022695"/>
    </source>
</evidence>
<dbReference type="Pfam" id="PF01148">
    <property type="entry name" value="CTP_transf_1"/>
    <property type="match status" value="1"/>
</dbReference>
<dbReference type="InterPro" id="IPR000374">
    <property type="entry name" value="PC_trans"/>
</dbReference>
<accession>A0AA41Z6Y4</accession>
<sequence length="290" mass="30065">MTGPTGPIEAPAASFKGERRRRVDLSDLVPRVLSGIVLVGVAAGTALAGGPSFALLWWLAALAIHWEWQRLLCAGRDAGRLIAGAAAITIAVLANLSGHDVWTLPVLIAGALATGLLGRNLPLTSGAGVVYAGLLPLALLNLRNSDSRGLEAVLWLFAVVWGTDIMAYFGGRLIGGPKLWRRVSPSKTWSGFLVGIGSGSLAGLAVSTGWGAHWPLLPLGLLAGIVAQAGDLFESSLKRRFGVKDSSWLIPGHGGVMDRLDGFLAAAVFGAGFGLLREGVHASAAGLMTW</sequence>
<dbReference type="EMBL" id="JAMOIM010000015">
    <property type="protein sequence ID" value="MCW6510392.1"/>
    <property type="molecule type" value="Genomic_DNA"/>
</dbReference>
<keyword evidence="16" id="KW-0594">Phospholipid biosynthesis</keyword>
<evidence type="ECO:0000256" key="4">
    <source>
        <dbReference type="ARBA" id="ARBA00005189"/>
    </source>
</evidence>
<evidence type="ECO:0000256" key="6">
    <source>
        <dbReference type="ARBA" id="ARBA00012487"/>
    </source>
</evidence>
<keyword evidence="17" id="KW-1208">Phospholipid metabolism</keyword>
<evidence type="ECO:0000256" key="11">
    <source>
        <dbReference type="ARBA" id="ARBA00022692"/>
    </source>
</evidence>
<gene>
    <name evidence="20" type="ORF">M8523_20445</name>
</gene>
<keyword evidence="12 18" id="KW-0548">Nucleotidyltransferase</keyword>
<dbReference type="GO" id="GO:0004605">
    <property type="term" value="F:phosphatidate cytidylyltransferase activity"/>
    <property type="evidence" value="ECO:0007669"/>
    <property type="project" value="UniProtKB-EC"/>
</dbReference>
<keyword evidence="13 19" id="KW-1133">Transmembrane helix</keyword>
<keyword evidence="10 18" id="KW-0808">Transferase</keyword>
<evidence type="ECO:0000256" key="19">
    <source>
        <dbReference type="SAM" id="Phobius"/>
    </source>
</evidence>
<dbReference type="AlphaFoldDB" id="A0AA41Z6Y4"/>
<dbReference type="RefSeq" id="WP_282586767.1">
    <property type="nucleotide sequence ID" value="NZ_JAMOIM010000015.1"/>
</dbReference>
<comment type="catalytic activity">
    <reaction evidence="1 18">
        <text>a 1,2-diacyl-sn-glycero-3-phosphate + CTP + H(+) = a CDP-1,2-diacyl-sn-glycerol + diphosphate</text>
        <dbReference type="Rhea" id="RHEA:16229"/>
        <dbReference type="ChEBI" id="CHEBI:15378"/>
        <dbReference type="ChEBI" id="CHEBI:33019"/>
        <dbReference type="ChEBI" id="CHEBI:37563"/>
        <dbReference type="ChEBI" id="CHEBI:58332"/>
        <dbReference type="ChEBI" id="CHEBI:58608"/>
        <dbReference type="EC" id="2.7.7.41"/>
    </reaction>
</comment>
<comment type="pathway">
    <text evidence="3 18">Phospholipid metabolism; CDP-diacylglycerol biosynthesis; CDP-diacylglycerol from sn-glycerol 3-phosphate: step 3/3.</text>
</comment>
<comment type="subcellular location">
    <subcellularLocation>
        <location evidence="2">Cell membrane</location>
        <topology evidence="2">Multi-pass membrane protein</topology>
    </subcellularLocation>
</comment>
<evidence type="ECO:0000256" key="1">
    <source>
        <dbReference type="ARBA" id="ARBA00001698"/>
    </source>
</evidence>
<evidence type="ECO:0000256" key="14">
    <source>
        <dbReference type="ARBA" id="ARBA00023098"/>
    </source>
</evidence>
<evidence type="ECO:0000256" key="13">
    <source>
        <dbReference type="ARBA" id="ARBA00022989"/>
    </source>
</evidence>
<evidence type="ECO:0000256" key="10">
    <source>
        <dbReference type="ARBA" id="ARBA00022679"/>
    </source>
</evidence>
<evidence type="ECO:0000256" key="8">
    <source>
        <dbReference type="ARBA" id="ARBA00022475"/>
    </source>
</evidence>
<feature type="transmembrane region" description="Helical" evidence="19">
    <location>
        <begin position="191"/>
        <end position="210"/>
    </location>
</feature>
<comment type="pathway">
    <text evidence="4">Lipid metabolism.</text>
</comment>
<proteinExistence type="inferred from homology"/>
<evidence type="ECO:0000256" key="16">
    <source>
        <dbReference type="ARBA" id="ARBA00023209"/>
    </source>
</evidence>
<dbReference type="GO" id="GO:0016024">
    <property type="term" value="P:CDP-diacylglycerol biosynthetic process"/>
    <property type="evidence" value="ECO:0007669"/>
    <property type="project" value="TreeGrafter"/>
</dbReference>
<evidence type="ECO:0000313" key="20">
    <source>
        <dbReference type="EMBL" id="MCW6510392.1"/>
    </source>
</evidence>
<evidence type="ECO:0000256" key="17">
    <source>
        <dbReference type="ARBA" id="ARBA00023264"/>
    </source>
</evidence>
<protein>
    <recommendedName>
        <fullName evidence="7 18">Phosphatidate cytidylyltransferase</fullName>
        <ecNumber evidence="6 18">2.7.7.41</ecNumber>
    </recommendedName>
</protein>
<name>A0AA41Z6Y4_9HYPH</name>
<keyword evidence="15 19" id="KW-0472">Membrane</keyword>
<evidence type="ECO:0000313" key="21">
    <source>
        <dbReference type="Proteomes" id="UP001165667"/>
    </source>
</evidence>
<evidence type="ECO:0000256" key="18">
    <source>
        <dbReference type="RuleBase" id="RU003938"/>
    </source>
</evidence>
<evidence type="ECO:0000256" key="2">
    <source>
        <dbReference type="ARBA" id="ARBA00004651"/>
    </source>
</evidence>
<comment type="similarity">
    <text evidence="5 18">Belongs to the CDS family.</text>
</comment>
<keyword evidence="14" id="KW-0443">Lipid metabolism</keyword>
<keyword evidence="21" id="KW-1185">Reference proteome</keyword>
<evidence type="ECO:0000256" key="3">
    <source>
        <dbReference type="ARBA" id="ARBA00005119"/>
    </source>
</evidence>
<organism evidence="20 21">
    <name type="scientific">Lichenifustis flavocetrariae</name>
    <dbReference type="NCBI Taxonomy" id="2949735"/>
    <lineage>
        <taxon>Bacteria</taxon>
        <taxon>Pseudomonadati</taxon>
        <taxon>Pseudomonadota</taxon>
        <taxon>Alphaproteobacteria</taxon>
        <taxon>Hyphomicrobiales</taxon>
        <taxon>Lichenihabitantaceae</taxon>
        <taxon>Lichenifustis</taxon>
    </lineage>
</organism>
<dbReference type="PROSITE" id="PS01315">
    <property type="entry name" value="CDS"/>
    <property type="match status" value="1"/>
</dbReference>
<evidence type="ECO:0000256" key="15">
    <source>
        <dbReference type="ARBA" id="ARBA00023136"/>
    </source>
</evidence>
<keyword evidence="11 18" id="KW-0812">Transmembrane</keyword>
<keyword evidence="8" id="KW-1003">Cell membrane</keyword>
<dbReference type="PANTHER" id="PTHR46382:SF1">
    <property type="entry name" value="PHOSPHATIDATE CYTIDYLYLTRANSFERASE"/>
    <property type="match status" value="1"/>
</dbReference>
<feature type="transmembrane region" description="Helical" evidence="19">
    <location>
        <begin position="102"/>
        <end position="118"/>
    </location>
</feature>